<evidence type="ECO:0000256" key="19">
    <source>
        <dbReference type="RuleBase" id="RU004020"/>
    </source>
</evidence>
<reference evidence="23" key="1">
    <citation type="submission" date="2025-08" db="UniProtKB">
        <authorList>
            <consortium name="RefSeq"/>
        </authorList>
    </citation>
    <scope>IDENTIFICATION</scope>
</reference>
<evidence type="ECO:0000313" key="23">
    <source>
        <dbReference type="RefSeq" id="XP_004645306.1"/>
    </source>
</evidence>
<evidence type="ECO:0000256" key="1">
    <source>
        <dbReference type="ARBA" id="ARBA00004123"/>
    </source>
</evidence>
<keyword evidence="22" id="KW-1185">Reference proteome</keyword>
<accession>A0A6P3FGC3</accession>
<dbReference type="Pfam" id="PF00447">
    <property type="entry name" value="HSF_DNA-bind"/>
    <property type="match status" value="1"/>
</dbReference>
<evidence type="ECO:0000256" key="3">
    <source>
        <dbReference type="ARBA" id="ARBA00006403"/>
    </source>
</evidence>
<evidence type="ECO:0000256" key="6">
    <source>
        <dbReference type="ARBA" id="ARBA00022491"/>
    </source>
</evidence>
<evidence type="ECO:0000256" key="10">
    <source>
        <dbReference type="ARBA" id="ARBA00023015"/>
    </source>
</evidence>
<dbReference type="PANTHER" id="PTHR10015:SF278">
    <property type="entry name" value="HEAT SHOCK FACTOR PROTEIN 5"/>
    <property type="match status" value="1"/>
</dbReference>
<evidence type="ECO:0000256" key="12">
    <source>
        <dbReference type="ARBA" id="ARBA00023159"/>
    </source>
</evidence>
<dbReference type="GO" id="GO:1990837">
    <property type="term" value="F:sequence-specific double-stranded DNA binding"/>
    <property type="evidence" value="ECO:0007669"/>
    <property type="project" value="Ensembl"/>
</dbReference>
<organism evidence="22 23">
    <name type="scientific">Octodon degus</name>
    <name type="common">Degu</name>
    <name type="synonym">Sciurus degus</name>
    <dbReference type="NCBI Taxonomy" id="10160"/>
    <lineage>
        <taxon>Eukaryota</taxon>
        <taxon>Metazoa</taxon>
        <taxon>Chordata</taxon>
        <taxon>Craniata</taxon>
        <taxon>Vertebrata</taxon>
        <taxon>Euteleostomi</taxon>
        <taxon>Mammalia</taxon>
        <taxon>Eutheria</taxon>
        <taxon>Euarchontoglires</taxon>
        <taxon>Glires</taxon>
        <taxon>Rodentia</taxon>
        <taxon>Hystricomorpha</taxon>
        <taxon>Octodontidae</taxon>
        <taxon>Octodon</taxon>
    </lineage>
</organism>
<dbReference type="Gene3D" id="1.10.10.10">
    <property type="entry name" value="Winged helix-like DNA-binding domain superfamily/Winged helix DNA-binding domain"/>
    <property type="match status" value="1"/>
</dbReference>
<gene>
    <name evidence="23" type="primary">Hsf5</name>
</gene>
<evidence type="ECO:0000256" key="13">
    <source>
        <dbReference type="ARBA" id="ARBA00023163"/>
    </source>
</evidence>
<feature type="domain" description="HSF-type DNA-binding" evidence="21">
    <location>
        <begin position="11"/>
        <end position="142"/>
    </location>
</feature>
<proteinExistence type="inferred from homology"/>
<dbReference type="AlphaFoldDB" id="A0A6P3FGC3"/>
<feature type="compositionally biased region" description="Polar residues" evidence="20">
    <location>
        <begin position="416"/>
        <end position="444"/>
    </location>
</feature>
<evidence type="ECO:0000256" key="20">
    <source>
        <dbReference type="SAM" id="MobiDB-lite"/>
    </source>
</evidence>
<keyword evidence="9" id="KW-0744">Spermatogenesis</keyword>
<dbReference type="OMA" id="HRIWQNS"/>
<dbReference type="InParanoid" id="A0A6P3FGC3"/>
<name>A0A6P3FGC3_OCTDE</name>
<keyword evidence="5" id="KW-0158">Chromosome</keyword>
<evidence type="ECO:0000256" key="14">
    <source>
        <dbReference type="ARBA" id="ARBA00023242"/>
    </source>
</evidence>
<comment type="subunit">
    <text evidence="4">Homooligomer.</text>
</comment>
<evidence type="ECO:0000256" key="17">
    <source>
        <dbReference type="ARBA" id="ARBA00070265"/>
    </source>
</evidence>
<evidence type="ECO:0000256" key="7">
    <source>
        <dbReference type="ARBA" id="ARBA00022553"/>
    </source>
</evidence>
<dbReference type="CTD" id="124535"/>
<dbReference type="GO" id="GO:0005634">
    <property type="term" value="C:nucleus"/>
    <property type="evidence" value="ECO:0007669"/>
    <property type="project" value="UniProtKB-SubCell"/>
</dbReference>
<comment type="subcellular location">
    <subcellularLocation>
        <location evidence="2">Chromosome</location>
    </subcellularLocation>
    <subcellularLocation>
        <location evidence="1">Nucleus</location>
    </subcellularLocation>
</comment>
<evidence type="ECO:0000259" key="21">
    <source>
        <dbReference type="SMART" id="SM00415"/>
    </source>
</evidence>
<evidence type="ECO:0000256" key="8">
    <source>
        <dbReference type="ARBA" id="ARBA00022782"/>
    </source>
</evidence>
<dbReference type="GO" id="GO:0030154">
    <property type="term" value="P:cell differentiation"/>
    <property type="evidence" value="ECO:0007669"/>
    <property type="project" value="UniProtKB-KW"/>
</dbReference>
<protein>
    <recommendedName>
        <fullName evidence="17">Heat shock factor protein 5</fullName>
    </recommendedName>
    <alternativeName>
        <fullName evidence="18">Heat shock transcription factor 5</fullName>
    </alternativeName>
</protein>
<evidence type="ECO:0000256" key="5">
    <source>
        <dbReference type="ARBA" id="ARBA00022454"/>
    </source>
</evidence>
<comment type="function">
    <text evidence="16">DNA-binding transcription factor that is essential for male fertility, spermatogenesis and meiotic prophase progression in spermatocytes under non-stress conditions. Positvely and negatively regulates gene expression to ensure progression of meiotic prophase beyond pachytene stage in spermatocytes. Plays a role in male germline meiotic sex chromosome remodeling and silencing through regulation of SMARCA4.</text>
</comment>
<dbReference type="Proteomes" id="UP000515203">
    <property type="component" value="Unplaced"/>
</dbReference>
<comment type="similarity">
    <text evidence="3 19">Belongs to the HSF family.</text>
</comment>
<keyword evidence="14" id="KW-0539">Nucleus</keyword>
<dbReference type="InterPro" id="IPR036388">
    <property type="entry name" value="WH-like_DNA-bd_sf"/>
</dbReference>
<dbReference type="InterPro" id="IPR036390">
    <property type="entry name" value="WH_DNA-bd_sf"/>
</dbReference>
<dbReference type="PANTHER" id="PTHR10015">
    <property type="entry name" value="HEAT SHOCK TRANSCRIPTION FACTOR"/>
    <property type="match status" value="1"/>
</dbReference>
<sequence>MEEALLSTPINPNNFPAKLWRLVNSPRYRSIRWDGRGEGLLIDQPLFEAELLSPPSPGAGAGAGAGGGGVGAAGAEPELFKTTNFTSFIRQLNLYGFRKVVLGGPGPGPGPGGPAGDGPLHHFHSPHFRRDQPQLLVHLKRLTSANKAKLAAGLEVPCRPPNRFQRLLITSASASASASTSPLQHQESPPQPAGPRAEAHGPVAVGQFHRSFRRDSLSPYSYVSTSSHNHNTFPLKGLDRTPIPPRTWQSSLGMHPGQVETSPTFSDKGVPFPVLQRFPTEVTYTLQPSATSVHVQQGPQTMVSSSQKYSNYTPSAQFSQAYYPTAVLQCCSPTHMDALSSCVPPTASSYAHCNYFQNPPMQSSYPVEFLPSNWPCSATDENKKTEVNLEAVFQIVDELHSSPKLEMVKVEPVENQCPTSQPNRGQHILANSNNSNPSSMTQASQLEPLTPVGSDITSFVVGSEQAIACSLPQSPEYIYTIHTAQPVDNNTMQESAAIQQAHGKLKEQLSHNPSPSPVVFMQEGLPFSTHQVDASIKCQTSTPESVLPPEQMGLLISDVGPAVQPGKDTSLPTPARYRERRSTSQQGKSPDLHLLVDVACKQEHFPKEEEFKE</sequence>
<evidence type="ECO:0000256" key="18">
    <source>
        <dbReference type="ARBA" id="ARBA00079386"/>
    </source>
</evidence>
<keyword evidence="8" id="KW-0221">Differentiation</keyword>
<evidence type="ECO:0000256" key="11">
    <source>
        <dbReference type="ARBA" id="ARBA00023125"/>
    </source>
</evidence>
<keyword evidence="7" id="KW-0597">Phosphoprotein</keyword>
<keyword evidence="23" id="KW-0346">Stress response</keyword>
<dbReference type="RefSeq" id="XP_004645306.1">
    <property type="nucleotide sequence ID" value="XM_004645249.3"/>
</dbReference>
<dbReference type="FunFam" id="1.10.10.10:FF:000531">
    <property type="entry name" value="Heat shock transcription factor 5"/>
    <property type="match status" value="1"/>
</dbReference>
<dbReference type="SUPFAM" id="SSF46785">
    <property type="entry name" value="Winged helix' DNA-binding domain"/>
    <property type="match status" value="1"/>
</dbReference>
<keyword evidence="15" id="KW-0469">Meiosis</keyword>
<dbReference type="GO" id="GO:0007140">
    <property type="term" value="P:male meiotic nuclear division"/>
    <property type="evidence" value="ECO:0007669"/>
    <property type="project" value="Ensembl"/>
</dbReference>
<keyword evidence="6" id="KW-0678">Repressor</keyword>
<dbReference type="InterPro" id="IPR000232">
    <property type="entry name" value="HSF_DNA-bd"/>
</dbReference>
<keyword evidence="12" id="KW-0010">Activator</keyword>
<keyword evidence="13" id="KW-0804">Transcription</keyword>
<dbReference type="SMART" id="SM00415">
    <property type="entry name" value="HSF"/>
    <property type="match status" value="1"/>
</dbReference>
<dbReference type="GO" id="GO:0001217">
    <property type="term" value="F:DNA-binding transcription repressor activity"/>
    <property type="evidence" value="ECO:0007669"/>
    <property type="project" value="Ensembl"/>
</dbReference>
<dbReference type="GO" id="GO:0001216">
    <property type="term" value="F:DNA-binding transcription activator activity"/>
    <property type="evidence" value="ECO:0007669"/>
    <property type="project" value="Ensembl"/>
</dbReference>
<dbReference type="GeneID" id="101592647"/>
<feature type="region of interest" description="Disordered" evidence="20">
    <location>
        <begin position="175"/>
        <end position="199"/>
    </location>
</feature>
<keyword evidence="10" id="KW-0805">Transcription regulation</keyword>
<evidence type="ECO:0000256" key="2">
    <source>
        <dbReference type="ARBA" id="ARBA00004286"/>
    </source>
</evidence>
<dbReference type="OrthoDB" id="6418155at2759"/>
<feature type="region of interest" description="Disordered" evidence="20">
    <location>
        <begin position="415"/>
        <end position="444"/>
    </location>
</feature>
<keyword evidence="11" id="KW-0238">DNA-binding</keyword>
<evidence type="ECO:0000256" key="16">
    <source>
        <dbReference type="ARBA" id="ARBA00054015"/>
    </source>
</evidence>
<evidence type="ECO:0000256" key="4">
    <source>
        <dbReference type="ARBA" id="ARBA00011182"/>
    </source>
</evidence>
<evidence type="ECO:0000256" key="9">
    <source>
        <dbReference type="ARBA" id="ARBA00022871"/>
    </source>
</evidence>
<dbReference type="GO" id="GO:0007283">
    <property type="term" value="P:spermatogenesis"/>
    <property type="evidence" value="ECO:0007669"/>
    <property type="project" value="UniProtKB-KW"/>
</dbReference>
<evidence type="ECO:0000313" key="22">
    <source>
        <dbReference type="Proteomes" id="UP000515203"/>
    </source>
</evidence>
<dbReference type="FunCoup" id="A0A6P3FGC3">
    <property type="interactions" value="882"/>
</dbReference>
<feature type="region of interest" description="Disordered" evidence="20">
    <location>
        <begin position="558"/>
        <end position="594"/>
    </location>
</feature>
<dbReference type="GO" id="GO:0001741">
    <property type="term" value="C:XY body"/>
    <property type="evidence" value="ECO:0007669"/>
    <property type="project" value="Ensembl"/>
</dbReference>
<evidence type="ECO:0000256" key="15">
    <source>
        <dbReference type="ARBA" id="ARBA00023254"/>
    </source>
</evidence>